<dbReference type="PROSITE" id="PS50081">
    <property type="entry name" value="ZF_DAG_PE_2"/>
    <property type="match status" value="1"/>
</dbReference>
<dbReference type="Proteomes" id="UP001152622">
    <property type="component" value="Chromosome 10"/>
</dbReference>
<sequence>MERAFMCCSCKMVCHKKCLSKISTDCSTLCAKKYDGESDSLQFGVRVSLLISCSNPVPVVMEKMLGHVEMNGLYTEGIYRKSGSTSRTRELHQLMDSDLQSVCLEDYPIHTITVWIYKVLEQLPPANFNTLERLFFHLVIVAKEETHNRMSAKLPGHRLRSLPPALPQHR</sequence>
<dbReference type="OrthoDB" id="10055605at2759"/>
<accession>A0A9Q1F063</accession>
<dbReference type="Gene3D" id="1.10.555.10">
    <property type="entry name" value="Rho GTPase activation protein"/>
    <property type="match status" value="2"/>
</dbReference>
<dbReference type="SMART" id="SM00324">
    <property type="entry name" value="RhoGAP"/>
    <property type="match status" value="1"/>
</dbReference>
<dbReference type="PANTHER" id="PTHR46184">
    <property type="entry name" value="UNCONVENTIONAL MYOSIN-IXB-LIKE PROTEIN"/>
    <property type="match status" value="1"/>
</dbReference>
<feature type="region of interest" description="Disordered" evidence="3">
    <location>
        <begin position="151"/>
        <end position="170"/>
    </location>
</feature>
<evidence type="ECO:0000313" key="7">
    <source>
        <dbReference type="Proteomes" id="UP001152622"/>
    </source>
</evidence>
<evidence type="ECO:0000256" key="1">
    <source>
        <dbReference type="ARBA" id="ARBA00004496"/>
    </source>
</evidence>
<dbReference type="GO" id="GO:0005524">
    <property type="term" value="F:ATP binding"/>
    <property type="evidence" value="ECO:0007669"/>
    <property type="project" value="TreeGrafter"/>
</dbReference>
<dbReference type="SUPFAM" id="SSF48350">
    <property type="entry name" value="GTPase activation domain, GAP"/>
    <property type="match status" value="1"/>
</dbReference>
<feature type="domain" description="Rho-GAP" evidence="5">
    <location>
        <begin position="47"/>
        <end position="170"/>
    </location>
</feature>
<dbReference type="GO" id="GO:0051015">
    <property type="term" value="F:actin filament binding"/>
    <property type="evidence" value="ECO:0007669"/>
    <property type="project" value="TreeGrafter"/>
</dbReference>
<dbReference type="GO" id="GO:0072673">
    <property type="term" value="P:lamellipodium morphogenesis"/>
    <property type="evidence" value="ECO:0007669"/>
    <property type="project" value="TreeGrafter"/>
</dbReference>
<dbReference type="InterPro" id="IPR002219">
    <property type="entry name" value="PKC_DAG/PE"/>
</dbReference>
<dbReference type="InterPro" id="IPR008936">
    <property type="entry name" value="Rho_GTPase_activation_prot"/>
</dbReference>
<gene>
    <name evidence="6" type="ORF">SKAU_G00268780</name>
</gene>
<proteinExistence type="predicted"/>
<dbReference type="GO" id="GO:0030048">
    <property type="term" value="P:actin filament-based movement"/>
    <property type="evidence" value="ECO:0007669"/>
    <property type="project" value="TreeGrafter"/>
</dbReference>
<reference evidence="6" key="1">
    <citation type="journal article" date="2023" name="Science">
        <title>Genome structures resolve the early diversification of teleost fishes.</title>
        <authorList>
            <person name="Parey E."/>
            <person name="Louis A."/>
            <person name="Montfort J."/>
            <person name="Bouchez O."/>
            <person name="Roques C."/>
            <person name="Iampietro C."/>
            <person name="Lluch J."/>
            <person name="Castinel A."/>
            <person name="Donnadieu C."/>
            <person name="Desvignes T."/>
            <person name="Floi Bucao C."/>
            <person name="Jouanno E."/>
            <person name="Wen M."/>
            <person name="Mejri S."/>
            <person name="Dirks R."/>
            <person name="Jansen H."/>
            <person name="Henkel C."/>
            <person name="Chen W.J."/>
            <person name="Zahm M."/>
            <person name="Cabau C."/>
            <person name="Klopp C."/>
            <person name="Thompson A.W."/>
            <person name="Robinson-Rechavi M."/>
            <person name="Braasch I."/>
            <person name="Lecointre G."/>
            <person name="Bobe J."/>
            <person name="Postlethwait J.H."/>
            <person name="Berthelot C."/>
            <person name="Roest Crollius H."/>
            <person name="Guiguen Y."/>
        </authorList>
    </citation>
    <scope>NUCLEOTIDE SEQUENCE</scope>
    <source>
        <strain evidence="6">WJC10195</strain>
    </source>
</reference>
<dbReference type="PROSITE" id="PS50238">
    <property type="entry name" value="RHOGAP"/>
    <property type="match status" value="1"/>
</dbReference>
<dbReference type="GO" id="GO:0005884">
    <property type="term" value="C:actin filament"/>
    <property type="evidence" value="ECO:0007669"/>
    <property type="project" value="TreeGrafter"/>
</dbReference>
<evidence type="ECO:0008006" key="8">
    <source>
        <dbReference type="Google" id="ProtNLM"/>
    </source>
</evidence>
<dbReference type="GO" id="GO:0035556">
    <property type="term" value="P:intracellular signal transduction"/>
    <property type="evidence" value="ECO:0007669"/>
    <property type="project" value="InterPro"/>
</dbReference>
<comment type="subcellular location">
    <subcellularLocation>
        <location evidence="1">Cytoplasm</location>
    </subcellularLocation>
</comment>
<dbReference type="GO" id="GO:0005737">
    <property type="term" value="C:cytoplasm"/>
    <property type="evidence" value="ECO:0007669"/>
    <property type="project" value="UniProtKB-SubCell"/>
</dbReference>
<comment type="caution">
    <text evidence="6">The sequence shown here is derived from an EMBL/GenBank/DDBJ whole genome shotgun (WGS) entry which is preliminary data.</text>
</comment>
<evidence type="ECO:0000256" key="3">
    <source>
        <dbReference type="SAM" id="MobiDB-lite"/>
    </source>
</evidence>
<dbReference type="GO" id="GO:0005096">
    <property type="term" value="F:GTPase activator activity"/>
    <property type="evidence" value="ECO:0007669"/>
    <property type="project" value="InterPro"/>
</dbReference>
<dbReference type="InterPro" id="IPR046987">
    <property type="entry name" value="Myo9"/>
</dbReference>
<dbReference type="AlphaFoldDB" id="A0A9Q1F063"/>
<dbReference type="GO" id="GO:0016887">
    <property type="term" value="F:ATP hydrolysis activity"/>
    <property type="evidence" value="ECO:0007669"/>
    <property type="project" value="TreeGrafter"/>
</dbReference>
<dbReference type="EMBL" id="JAINUF010000010">
    <property type="protein sequence ID" value="KAJ8348289.1"/>
    <property type="molecule type" value="Genomic_DNA"/>
</dbReference>
<dbReference type="Pfam" id="PF00620">
    <property type="entry name" value="RhoGAP"/>
    <property type="match status" value="2"/>
</dbReference>
<evidence type="ECO:0000259" key="5">
    <source>
        <dbReference type="PROSITE" id="PS50238"/>
    </source>
</evidence>
<evidence type="ECO:0000313" key="6">
    <source>
        <dbReference type="EMBL" id="KAJ8348289.1"/>
    </source>
</evidence>
<dbReference type="GO" id="GO:0000146">
    <property type="term" value="F:microfilament motor activity"/>
    <property type="evidence" value="ECO:0007669"/>
    <property type="project" value="InterPro"/>
</dbReference>
<keyword evidence="7" id="KW-1185">Reference proteome</keyword>
<evidence type="ECO:0000256" key="2">
    <source>
        <dbReference type="ARBA" id="ARBA00022490"/>
    </source>
</evidence>
<evidence type="ECO:0000259" key="4">
    <source>
        <dbReference type="PROSITE" id="PS50081"/>
    </source>
</evidence>
<name>A0A9Q1F063_SYNKA</name>
<keyword evidence="2" id="KW-0963">Cytoplasm</keyword>
<protein>
    <recommendedName>
        <fullName evidence="8">Rho-GAP domain-containing protein</fullName>
    </recommendedName>
</protein>
<dbReference type="PANTHER" id="PTHR46184:SF2">
    <property type="entry name" value="UNCONVENTIONAL MYOSIN-IXB"/>
    <property type="match status" value="1"/>
</dbReference>
<dbReference type="InterPro" id="IPR000198">
    <property type="entry name" value="RhoGAP_dom"/>
</dbReference>
<organism evidence="6 7">
    <name type="scientific">Synaphobranchus kaupii</name>
    <name type="common">Kaup's arrowtooth eel</name>
    <dbReference type="NCBI Taxonomy" id="118154"/>
    <lineage>
        <taxon>Eukaryota</taxon>
        <taxon>Metazoa</taxon>
        <taxon>Chordata</taxon>
        <taxon>Craniata</taxon>
        <taxon>Vertebrata</taxon>
        <taxon>Euteleostomi</taxon>
        <taxon>Actinopterygii</taxon>
        <taxon>Neopterygii</taxon>
        <taxon>Teleostei</taxon>
        <taxon>Anguilliformes</taxon>
        <taxon>Synaphobranchidae</taxon>
        <taxon>Synaphobranchus</taxon>
    </lineage>
</organism>
<dbReference type="GO" id="GO:0001726">
    <property type="term" value="C:ruffle"/>
    <property type="evidence" value="ECO:0007669"/>
    <property type="project" value="TreeGrafter"/>
</dbReference>
<dbReference type="GO" id="GO:0030027">
    <property type="term" value="C:lamellipodium"/>
    <property type="evidence" value="ECO:0007669"/>
    <property type="project" value="TreeGrafter"/>
</dbReference>
<feature type="domain" description="Phorbol-ester/DAG-type" evidence="4">
    <location>
        <begin position="1"/>
        <end position="26"/>
    </location>
</feature>